<protein>
    <submittedName>
        <fullName evidence="2">Uncharacterized protein</fullName>
    </submittedName>
</protein>
<dbReference type="EMBL" id="WEHW01000026">
    <property type="protein sequence ID" value="KAB7650882.1"/>
    <property type="molecule type" value="Genomic_DNA"/>
</dbReference>
<dbReference type="InterPro" id="IPR036163">
    <property type="entry name" value="HMA_dom_sf"/>
</dbReference>
<dbReference type="GO" id="GO:0046872">
    <property type="term" value="F:metal ion binding"/>
    <property type="evidence" value="ECO:0007669"/>
    <property type="project" value="InterPro"/>
</dbReference>
<reference evidence="2 3" key="1">
    <citation type="submission" date="2019-10" db="EMBL/GenBank/DDBJ databases">
        <title>Genome diversity of Sutterella seckii.</title>
        <authorList>
            <person name="Chaplin A.V."/>
            <person name="Sokolova S.R."/>
            <person name="Mosin K.A."/>
            <person name="Ivanova E.L."/>
            <person name="Kochetkova T.O."/>
            <person name="Goltsov A.Y."/>
            <person name="Trofimov D.Y."/>
            <person name="Efimov B.A."/>
        </authorList>
    </citation>
    <scope>NUCLEOTIDE SEQUENCE [LARGE SCALE GENOMIC DNA]</scope>
    <source>
        <strain evidence="2 3">ASD3426</strain>
    </source>
</reference>
<keyword evidence="3" id="KW-1185">Reference proteome</keyword>
<dbReference type="Proteomes" id="UP000469462">
    <property type="component" value="Unassembled WGS sequence"/>
</dbReference>
<feature type="region of interest" description="Disordered" evidence="1">
    <location>
        <begin position="82"/>
        <end position="113"/>
    </location>
</feature>
<evidence type="ECO:0000313" key="3">
    <source>
        <dbReference type="Proteomes" id="UP000469462"/>
    </source>
</evidence>
<dbReference type="SUPFAM" id="SSF55008">
    <property type="entry name" value="HMA, heavy metal-associated domain"/>
    <property type="match status" value="1"/>
</dbReference>
<organism evidence="2 3">
    <name type="scientific">Sutterella seckii</name>
    <dbReference type="NCBI Taxonomy" id="1944635"/>
    <lineage>
        <taxon>Bacteria</taxon>
        <taxon>Pseudomonadati</taxon>
        <taxon>Pseudomonadota</taxon>
        <taxon>Betaproteobacteria</taxon>
        <taxon>Burkholderiales</taxon>
        <taxon>Sutterellaceae</taxon>
        <taxon>Sutterella</taxon>
    </lineage>
</organism>
<dbReference type="AlphaFoldDB" id="A0AAI9WN01"/>
<name>A0AAI9WN01_9BURK</name>
<dbReference type="Pfam" id="PF19991">
    <property type="entry name" value="HMA_2"/>
    <property type="match status" value="1"/>
</dbReference>
<dbReference type="RefSeq" id="WP_139687449.1">
    <property type="nucleotide sequence ID" value="NZ_WEHW01000026.1"/>
</dbReference>
<gene>
    <name evidence="2" type="ORF">GBM96_07495</name>
</gene>
<evidence type="ECO:0000256" key="1">
    <source>
        <dbReference type="SAM" id="MobiDB-lite"/>
    </source>
</evidence>
<proteinExistence type="predicted"/>
<sequence>MLDPRTFVRSVTHGRARIRHASLKGLSADEAKVIADMVEGFDGITSVSINPRVGSLLVTWDESQTNAEALLQAAAFFLPEDSSAPQTEVSDADAVPEAEGAAGTEAESAAPKKKCLRESAKAAAGTALAAAEDAAGRALLAVSPIIAPDQKKGGRTKRVTQNRLMLAAYGASLASLFVKSTPLHVGLGVLYTLFLGVHLYQHRRVL</sequence>
<comment type="caution">
    <text evidence="2">The sequence shown here is derived from an EMBL/GenBank/DDBJ whole genome shotgun (WGS) entry which is preliminary data.</text>
</comment>
<accession>A0AAI9WN01</accession>
<evidence type="ECO:0000313" key="2">
    <source>
        <dbReference type="EMBL" id="KAB7650882.1"/>
    </source>
</evidence>
<feature type="compositionally biased region" description="Low complexity" evidence="1">
    <location>
        <begin position="97"/>
        <end position="109"/>
    </location>
</feature>